<organism evidence="11 12">
    <name type="scientific">Kaistella treverensis</name>
    <dbReference type="NCBI Taxonomy" id="631455"/>
    <lineage>
        <taxon>Bacteria</taxon>
        <taxon>Pseudomonadati</taxon>
        <taxon>Bacteroidota</taxon>
        <taxon>Flavobacteriia</taxon>
        <taxon>Flavobacteriales</taxon>
        <taxon>Weeksellaceae</taxon>
        <taxon>Chryseobacterium group</taxon>
        <taxon>Kaistella</taxon>
    </lineage>
</organism>
<feature type="chain" id="PRO_5015348050" description="Alpha-galactosidase" evidence="9">
    <location>
        <begin position="19"/>
        <end position="413"/>
    </location>
</feature>
<evidence type="ECO:0000313" key="11">
    <source>
        <dbReference type="EMBL" id="SFI84067.1"/>
    </source>
</evidence>
<reference evidence="12" key="1">
    <citation type="submission" date="2016-10" db="EMBL/GenBank/DDBJ databases">
        <authorList>
            <person name="Varghese N."/>
            <person name="Submissions S."/>
        </authorList>
    </citation>
    <scope>NUCLEOTIDE SEQUENCE [LARGE SCALE GENOMIC DNA]</scope>
    <source>
        <strain evidence="12">DSM 22251</strain>
    </source>
</reference>
<accession>A0A1I3LH79</accession>
<dbReference type="Pfam" id="PF17801">
    <property type="entry name" value="Melibiase_C"/>
    <property type="match status" value="1"/>
</dbReference>
<dbReference type="InterPro" id="IPR017853">
    <property type="entry name" value="GH"/>
</dbReference>
<dbReference type="PROSITE" id="PS00512">
    <property type="entry name" value="ALPHA_GALACTOSIDASE"/>
    <property type="match status" value="1"/>
</dbReference>
<dbReference type="PRINTS" id="PR00740">
    <property type="entry name" value="GLHYDRLASE27"/>
</dbReference>
<dbReference type="SUPFAM" id="SSF51445">
    <property type="entry name" value="(Trans)glycosidases"/>
    <property type="match status" value="1"/>
</dbReference>
<feature type="domain" description="Alpha galactosidase C-terminal" evidence="10">
    <location>
        <begin position="322"/>
        <end position="409"/>
    </location>
</feature>
<evidence type="ECO:0000313" key="12">
    <source>
        <dbReference type="Proteomes" id="UP000242560"/>
    </source>
</evidence>
<dbReference type="FunFam" id="3.20.20.70:FF:000202">
    <property type="entry name" value="Alpha-galactosidase"/>
    <property type="match status" value="1"/>
</dbReference>
<evidence type="ECO:0000256" key="9">
    <source>
        <dbReference type="SAM" id="SignalP"/>
    </source>
</evidence>
<evidence type="ECO:0000256" key="1">
    <source>
        <dbReference type="ARBA" id="ARBA00001255"/>
    </source>
</evidence>
<keyword evidence="7 8" id="KW-0326">Glycosidase</keyword>
<feature type="signal peptide" evidence="9">
    <location>
        <begin position="1"/>
        <end position="18"/>
    </location>
</feature>
<evidence type="ECO:0000256" key="3">
    <source>
        <dbReference type="ARBA" id="ARBA00012755"/>
    </source>
</evidence>
<keyword evidence="6 8" id="KW-1015">Disulfide bond</keyword>
<proteinExistence type="inferred from homology"/>
<dbReference type="GO" id="GO:0004557">
    <property type="term" value="F:alpha-galactosidase activity"/>
    <property type="evidence" value="ECO:0007669"/>
    <property type="project" value="UniProtKB-EC"/>
</dbReference>
<dbReference type="EMBL" id="FORQ01000002">
    <property type="protein sequence ID" value="SFI84067.1"/>
    <property type="molecule type" value="Genomic_DNA"/>
</dbReference>
<dbReference type="GO" id="GO:0016052">
    <property type="term" value="P:carbohydrate catabolic process"/>
    <property type="evidence" value="ECO:0007669"/>
    <property type="project" value="UniProtKB-ARBA"/>
</dbReference>
<dbReference type="InterPro" id="IPR002241">
    <property type="entry name" value="Glyco_hydro_27"/>
</dbReference>
<comment type="catalytic activity">
    <reaction evidence="1 8">
        <text>Hydrolysis of terminal, non-reducing alpha-D-galactose residues in alpha-D-galactosides, including galactose oligosaccharides, galactomannans and galactolipids.</text>
        <dbReference type="EC" id="3.2.1.22"/>
    </reaction>
</comment>
<keyword evidence="12" id="KW-1185">Reference proteome</keyword>
<keyword evidence="5 8" id="KW-0378">Hydrolase</keyword>
<dbReference type="EC" id="3.2.1.22" evidence="3 8"/>
<dbReference type="Proteomes" id="UP000242560">
    <property type="component" value="Unassembled WGS sequence"/>
</dbReference>
<dbReference type="InterPro" id="IPR013780">
    <property type="entry name" value="Glyco_hydro_b"/>
</dbReference>
<dbReference type="AlphaFoldDB" id="A0A1I3LH79"/>
<evidence type="ECO:0000256" key="7">
    <source>
        <dbReference type="ARBA" id="ARBA00023295"/>
    </source>
</evidence>
<dbReference type="RefSeq" id="WP_089819459.1">
    <property type="nucleotide sequence ID" value="NZ_FORQ01000002.1"/>
</dbReference>
<name>A0A1I3LH79_9FLAO</name>
<evidence type="ECO:0000256" key="5">
    <source>
        <dbReference type="ARBA" id="ARBA00022801"/>
    </source>
</evidence>
<evidence type="ECO:0000256" key="6">
    <source>
        <dbReference type="ARBA" id="ARBA00023157"/>
    </source>
</evidence>
<sequence>MKKLAICAFLVISSLLSAQEKNKYAQDYTKYPNLALTPPMGWNSWNKFACNVDENLIKEIADAMVSTGMRDAGYTYINIDDCWHGDRDANGFIHPDPKRFPSGMKALADYIHSKGLKIGIYSDAGALTCGGRPGSRGFENQDAKTYADWGIDYLKYDWCSSESLSAEGAYKTMAAALKRAGRPIVLSICEWGDNKPWDWGKNIGHLWRTTGDIYNCFDCIEDHGTWKSFGVLQILDKQEGLRKFAGPGHWNDPDMMEIGNGNLTAGEERAHFSMWTMLAAPLIAGNDIRNMNAETLQVLTNKKVIAVNQDKLGVQGLKYKDDGDFEIWFKPLENGDWAVAFLNRNATPKTYNFDWKNNQFTDDEVSKLTFNSSNQNYSIENLWTDKKMGNTNKSFKFTVPGKDILMLRLSPAN</sequence>
<evidence type="ECO:0000256" key="2">
    <source>
        <dbReference type="ARBA" id="ARBA00009743"/>
    </source>
</evidence>
<dbReference type="PANTHER" id="PTHR11452:SF75">
    <property type="entry name" value="ALPHA-GALACTOSIDASE MEL1"/>
    <property type="match status" value="1"/>
</dbReference>
<dbReference type="Gene3D" id="2.60.40.1180">
    <property type="entry name" value="Golgi alpha-mannosidase II"/>
    <property type="match status" value="1"/>
</dbReference>
<dbReference type="CDD" id="cd14792">
    <property type="entry name" value="GH27"/>
    <property type="match status" value="1"/>
</dbReference>
<dbReference type="InterPro" id="IPR000111">
    <property type="entry name" value="Glyco_hydro_27/36_CS"/>
</dbReference>
<evidence type="ECO:0000256" key="8">
    <source>
        <dbReference type="RuleBase" id="RU361168"/>
    </source>
</evidence>
<dbReference type="Gene3D" id="3.20.20.70">
    <property type="entry name" value="Aldolase class I"/>
    <property type="match status" value="1"/>
</dbReference>
<evidence type="ECO:0000259" key="10">
    <source>
        <dbReference type="Pfam" id="PF17801"/>
    </source>
</evidence>
<dbReference type="InterPro" id="IPR041233">
    <property type="entry name" value="Melibiase_C"/>
</dbReference>
<keyword evidence="4 9" id="KW-0732">Signal</keyword>
<comment type="similarity">
    <text evidence="2 8">Belongs to the glycosyl hydrolase 27 family.</text>
</comment>
<dbReference type="PANTHER" id="PTHR11452">
    <property type="entry name" value="ALPHA-GALACTOSIDASE/ALPHA-N-ACETYLGALACTOSAMINIDASE"/>
    <property type="match status" value="1"/>
</dbReference>
<evidence type="ECO:0000256" key="4">
    <source>
        <dbReference type="ARBA" id="ARBA00022729"/>
    </source>
</evidence>
<dbReference type="Pfam" id="PF16499">
    <property type="entry name" value="Melibiase_2"/>
    <property type="match status" value="1"/>
</dbReference>
<dbReference type="InterPro" id="IPR013785">
    <property type="entry name" value="Aldolase_TIM"/>
</dbReference>
<dbReference type="SUPFAM" id="SSF51011">
    <property type="entry name" value="Glycosyl hydrolase domain"/>
    <property type="match status" value="1"/>
</dbReference>
<protein>
    <recommendedName>
        <fullName evidence="3 8">Alpha-galactosidase</fullName>
        <ecNumber evidence="3 8">3.2.1.22</ecNumber>
    </recommendedName>
    <alternativeName>
        <fullName evidence="8">Melibiase</fullName>
    </alternativeName>
</protein>
<gene>
    <name evidence="11" type="ORF">SAMN05421638_1125</name>
</gene>